<evidence type="ECO:0000313" key="2">
    <source>
        <dbReference type="Proteomes" id="UP000469440"/>
    </source>
</evidence>
<evidence type="ECO:0000313" key="1">
    <source>
        <dbReference type="EMBL" id="MVB13123.1"/>
    </source>
</evidence>
<keyword evidence="2" id="KW-1185">Reference proteome</keyword>
<evidence type="ECO:0008006" key="3">
    <source>
        <dbReference type="Google" id="ProtNLM"/>
    </source>
</evidence>
<dbReference type="Proteomes" id="UP000469440">
    <property type="component" value="Unassembled WGS sequence"/>
</dbReference>
<gene>
    <name evidence="1" type="ORF">CAFE_38780</name>
</gene>
<dbReference type="RefSeq" id="WP_156991512.1">
    <property type="nucleotide sequence ID" value="NZ_VWXL01000110.1"/>
</dbReference>
<comment type="caution">
    <text evidence="1">The sequence shown here is derived from an EMBL/GenBank/DDBJ whole genome shotgun (WGS) entry which is preliminary data.</text>
</comment>
<sequence>MVYSVSDYKIEIGASVKTGEPQFSTISNVESMEMKLKGTTKAWSPMELKGWARNMVTGKTLSLTFKGKRCYGDAGNDFVANKLLSTGSDCAAVLKITFPNGDALVCDGLVDITSSFGGASTDMDSMEWTYTVDGKPEYQEAAQA</sequence>
<proteinExistence type="predicted"/>
<dbReference type="AlphaFoldDB" id="A0A6N8I6J5"/>
<organism evidence="1 2">
    <name type="scientific">Caproicibacter fermentans</name>
    <dbReference type="NCBI Taxonomy" id="2576756"/>
    <lineage>
        <taxon>Bacteria</taxon>
        <taxon>Bacillati</taxon>
        <taxon>Bacillota</taxon>
        <taxon>Clostridia</taxon>
        <taxon>Eubacteriales</taxon>
        <taxon>Acutalibacteraceae</taxon>
        <taxon>Caproicibacter</taxon>
    </lineage>
</organism>
<reference evidence="1 2" key="1">
    <citation type="submission" date="2019-09" db="EMBL/GenBank/DDBJ databases">
        <title>Genome sequence of Clostridium sp. EA1.</title>
        <authorList>
            <person name="Poehlein A."/>
            <person name="Bengelsdorf F.R."/>
            <person name="Daniel R."/>
        </authorList>
    </citation>
    <scope>NUCLEOTIDE SEQUENCE [LARGE SCALE GENOMIC DNA]</scope>
    <source>
        <strain evidence="1 2">EA1</strain>
    </source>
</reference>
<dbReference type="EMBL" id="VWXL01000110">
    <property type="protein sequence ID" value="MVB13123.1"/>
    <property type="molecule type" value="Genomic_DNA"/>
</dbReference>
<name>A0A6N8I6J5_9FIRM</name>
<dbReference type="NCBIfam" id="NF047353">
    <property type="entry name" value="tube_lmo2291"/>
    <property type="match status" value="1"/>
</dbReference>
<accession>A0A6N8I6J5</accession>
<dbReference type="OrthoDB" id="2043960at2"/>
<protein>
    <recommendedName>
        <fullName evidence="3">Phage tail protein</fullName>
    </recommendedName>
</protein>